<feature type="compositionally biased region" description="Polar residues" evidence="1">
    <location>
        <begin position="210"/>
        <end position="231"/>
    </location>
</feature>
<proteinExistence type="predicted"/>
<dbReference type="Proteomes" id="UP000567885">
    <property type="component" value="Unassembled WGS sequence"/>
</dbReference>
<organism evidence="2 3">
    <name type="scientific">Fusarium heterosporum</name>
    <dbReference type="NCBI Taxonomy" id="42747"/>
    <lineage>
        <taxon>Eukaryota</taxon>
        <taxon>Fungi</taxon>
        <taxon>Dikarya</taxon>
        <taxon>Ascomycota</taxon>
        <taxon>Pezizomycotina</taxon>
        <taxon>Sordariomycetes</taxon>
        <taxon>Hypocreomycetidae</taxon>
        <taxon>Hypocreales</taxon>
        <taxon>Nectriaceae</taxon>
        <taxon>Fusarium</taxon>
        <taxon>Fusarium heterosporum species complex</taxon>
    </lineage>
</organism>
<dbReference type="OrthoDB" id="5081234at2759"/>
<evidence type="ECO:0000313" key="3">
    <source>
        <dbReference type="Proteomes" id="UP000567885"/>
    </source>
</evidence>
<dbReference type="AlphaFoldDB" id="A0A8H5SRQ3"/>
<name>A0A8H5SRQ3_FUSHE</name>
<keyword evidence="3" id="KW-1185">Reference proteome</keyword>
<dbReference type="EMBL" id="JAAGWQ010000347">
    <property type="protein sequence ID" value="KAF5656547.1"/>
    <property type="molecule type" value="Genomic_DNA"/>
</dbReference>
<evidence type="ECO:0000313" key="2">
    <source>
        <dbReference type="EMBL" id="KAF5656547.1"/>
    </source>
</evidence>
<sequence length="460" mass="51847">MPGARPIPAPYDKYPDTTKLLFRRFYQSMGQWPWELVDYFEPSSWSAMLVTGLTKLLKIDLPNTPGVELKDVLNYLFEQSAHHRFPKYRNVLSNKVIVQATEWLQDKRDSAVQSQHQTRSTARNQRKRTFEILKLEDDQREENNSHHNDDNNVQVAPSHISKKRLMLYFKFNSIRAHDQLKTVGGCITVQGDENDKVNSANPGRCGWEPAQQSRPSNSKNNEVMQTESPAHSGNPLLAEESPFLDVTFKSLEDAQAAYAAYIKGQLDNCDNNIRRSQREIEATTQRQKEICESTRVNAVAREKASSGVSDAEKALKRANALCAAEDAVLSQVRHICATHGSVIPLDDLNEAQMGAGGRSEAQMQRLSAAADLAAKEKCLAEITEKLQVDHAEAAPLLSKVYDLCASKETEEKNQRTLTILSRLICMGPKLVEFLEEVLGDRDINEWTEEKLRQVEEAIVL</sequence>
<gene>
    <name evidence="2" type="ORF">FHETE_10947</name>
</gene>
<accession>A0A8H5SRQ3</accession>
<evidence type="ECO:0000256" key="1">
    <source>
        <dbReference type="SAM" id="MobiDB-lite"/>
    </source>
</evidence>
<comment type="caution">
    <text evidence="2">The sequence shown here is derived from an EMBL/GenBank/DDBJ whole genome shotgun (WGS) entry which is preliminary data.</text>
</comment>
<protein>
    <submittedName>
        <fullName evidence="2">Uncharacterized protein</fullName>
    </submittedName>
</protein>
<feature type="region of interest" description="Disordered" evidence="1">
    <location>
        <begin position="194"/>
        <end position="237"/>
    </location>
</feature>
<reference evidence="2 3" key="1">
    <citation type="submission" date="2020-05" db="EMBL/GenBank/DDBJ databases">
        <title>Identification and distribution of gene clusters putatively required for synthesis of sphingolipid metabolism inhibitors in phylogenetically diverse species of the filamentous fungus Fusarium.</title>
        <authorList>
            <person name="Kim H.-S."/>
            <person name="Busman M."/>
            <person name="Brown D.W."/>
            <person name="Divon H."/>
            <person name="Uhlig S."/>
            <person name="Proctor R.H."/>
        </authorList>
    </citation>
    <scope>NUCLEOTIDE SEQUENCE [LARGE SCALE GENOMIC DNA]</scope>
    <source>
        <strain evidence="2 3">NRRL 20693</strain>
    </source>
</reference>